<dbReference type="InterPro" id="IPR002123">
    <property type="entry name" value="Plipid/glycerol_acylTrfase"/>
</dbReference>
<dbReference type="EMBL" id="JAFBCV010000012">
    <property type="protein sequence ID" value="MBM7840139.1"/>
    <property type="molecule type" value="Genomic_DNA"/>
</dbReference>
<dbReference type="EC" id="2.3.1.51" evidence="4"/>
<sequence length="193" mass="21634">MNLYPFGQFVCRCVLKTFYKIEVKGKENIPEQDGVLLCANHISNFDPPLLGAFIKRPVRYMAKKELFDLFLVGPLLRNLGAFPVKRGGGDKQSLRTALEILKTGDIVGLFPEGTRSKTGEIGKGLAGAGFFAVKSSAFVVPCAIIGPYKFRNKVTLVYGEPIEMTKYREERVSSQEITEMIMKEIQVLKEKHR</sequence>
<dbReference type="SMART" id="SM00563">
    <property type="entry name" value="PlsC"/>
    <property type="match status" value="1"/>
</dbReference>
<evidence type="ECO:0000313" key="4">
    <source>
        <dbReference type="EMBL" id="MBM7840139.1"/>
    </source>
</evidence>
<dbReference type="PANTHER" id="PTHR10434:SF11">
    <property type="entry name" value="1-ACYL-SN-GLYCEROL-3-PHOSPHATE ACYLTRANSFERASE"/>
    <property type="match status" value="1"/>
</dbReference>
<dbReference type="SUPFAM" id="SSF69593">
    <property type="entry name" value="Glycerol-3-phosphate (1)-acyltransferase"/>
    <property type="match status" value="1"/>
</dbReference>
<evidence type="ECO:0000259" key="3">
    <source>
        <dbReference type="SMART" id="SM00563"/>
    </source>
</evidence>
<comment type="caution">
    <text evidence="4">The sequence shown here is derived from an EMBL/GenBank/DDBJ whole genome shotgun (WGS) entry which is preliminary data.</text>
</comment>
<reference evidence="4" key="1">
    <citation type="submission" date="2021-01" db="EMBL/GenBank/DDBJ databases">
        <title>Genomic Encyclopedia of Type Strains, Phase IV (KMG-IV): sequencing the most valuable type-strain genomes for metagenomic binning, comparative biology and taxonomic classification.</title>
        <authorList>
            <person name="Goeker M."/>
        </authorList>
    </citation>
    <scope>NUCLEOTIDE SEQUENCE</scope>
    <source>
        <strain evidence="4">DSM 21943</strain>
    </source>
</reference>
<dbReference type="GO" id="GO:0003841">
    <property type="term" value="F:1-acylglycerol-3-phosphate O-acyltransferase activity"/>
    <property type="evidence" value="ECO:0007669"/>
    <property type="project" value="UniProtKB-EC"/>
</dbReference>
<dbReference type="Proteomes" id="UP001179280">
    <property type="component" value="Unassembled WGS sequence"/>
</dbReference>
<name>A0ABS2SX73_9BACI</name>
<dbReference type="CDD" id="cd07989">
    <property type="entry name" value="LPLAT_AGPAT-like"/>
    <property type="match status" value="1"/>
</dbReference>
<keyword evidence="2 4" id="KW-0012">Acyltransferase</keyword>
<dbReference type="RefSeq" id="WP_204467615.1">
    <property type="nucleotide sequence ID" value="NZ_JAFBCV010000012.1"/>
</dbReference>
<dbReference type="PANTHER" id="PTHR10434">
    <property type="entry name" value="1-ACYL-SN-GLYCEROL-3-PHOSPHATE ACYLTRANSFERASE"/>
    <property type="match status" value="1"/>
</dbReference>
<evidence type="ECO:0000256" key="1">
    <source>
        <dbReference type="ARBA" id="ARBA00022679"/>
    </source>
</evidence>
<keyword evidence="5" id="KW-1185">Reference proteome</keyword>
<organism evidence="4 5">
    <name type="scientific">Shouchella xiaoxiensis</name>
    <dbReference type="NCBI Taxonomy" id="766895"/>
    <lineage>
        <taxon>Bacteria</taxon>
        <taxon>Bacillati</taxon>
        <taxon>Bacillota</taxon>
        <taxon>Bacilli</taxon>
        <taxon>Bacillales</taxon>
        <taxon>Bacillaceae</taxon>
        <taxon>Shouchella</taxon>
    </lineage>
</organism>
<evidence type="ECO:0000256" key="2">
    <source>
        <dbReference type="ARBA" id="ARBA00023315"/>
    </source>
</evidence>
<protein>
    <submittedName>
        <fullName evidence="4">1-acyl-sn-glycerol-3-phosphate acyltransferase</fullName>
        <ecNumber evidence="4">2.3.1.51</ecNumber>
    </submittedName>
</protein>
<keyword evidence="1 4" id="KW-0808">Transferase</keyword>
<accession>A0ABS2SX73</accession>
<proteinExistence type="predicted"/>
<dbReference type="Pfam" id="PF01553">
    <property type="entry name" value="Acyltransferase"/>
    <property type="match status" value="1"/>
</dbReference>
<feature type="domain" description="Phospholipid/glycerol acyltransferase" evidence="3">
    <location>
        <begin position="35"/>
        <end position="147"/>
    </location>
</feature>
<evidence type="ECO:0000313" key="5">
    <source>
        <dbReference type="Proteomes" id="UP001179280"/>
    </source>
</evidence>
<gene>
    <name evidence="4" type="ORF">JOC54_003419</name>
</gene>